<dbReference type="Pfam" id="PF00316">
    <property type="entry name" value="FBPase"/>
    <property type="match status" value="1"/>
</dbReference>
<evidence type="ECO:0000256" key="3">
    <source>
        <dbReference type="ARBA" id="ARBA00022490"/>
    </source>
</evidence>
<feature type="binding site" evidence="7">
    <location>
        <position position="117"/>
    </location>
    <ligand>
        <name>Mg(2+)</name>
        <dbReference type="ChEBI" id="CHEBI:18420"/>
        <label>2</label>
    </ligand>
</feature>
<comment type="caution">
    <text evidence="7">Lacks conserved residue(s) required for the propagation of feature annotation.</text>
</comment>
<keyword evidence="12" id="KW-1185">Reference proteome</keyword>
<sequence>MREKQLTLRQFLLLDHRQHALEKDLIFLLEDIATSCRIISNHVRSGAFVGNLGSAGSTNIQGETQKQMDVLANEEFVRHCSNCGRVAALVSEEVDEVYWLKSNPEPGDYLVYFDPLDGSSNLELNLSVGSIFSVVRIAHAIDASDDRSVLRAGHEQVCAGYSVYGPSTSLVVTTGNGVNCFTHQQGTGEFRLTHPDMRIPEETSEFAINASRYKLWDAPIQRYFDECIAGRDGPREKTFNMRWVASMVAEVHRILTRGGVFLYPCDDGNRTDGGKLRLMYEANPMGMIIEQAGGAASTGTERIMDVTPTSHHQRVAVILGSKSEVALLEKYHAEAVPNQV</sequence>
<feature type="binding site" evidence="7">
    <location>
        <position position="281"/>
    </location>
    <ligand>
        <name>Mg(2+)</name>
        <dbReference type="ChEBI" id="CHEBI:18420"/>
        <label>2</label>
    </ligand>
</feature>
<reference evidence="11" key="1">
    <citation type="submission" date="2022-10" db="EMBL/GenBank/DDBJ databases">
        <title>Hoeflea sp. J2-29, isolated from marine algae.</title>
        <authorList>
            <person name="Kristyanto S."/>
            <person name="Kim J.M."/>
            <person name="Jeon C.O."/>
        </authorList>
    </citation>
    <scope>NUCLEOTIDE SEQUENCE</scope>
    <source>
        <strain evidence="11">J2-29</strain>
    </source>
</reference>
<keyword evidence="3 7" id="KW-0963">Cytoplasm</keyword>
<proteinExistence type="inferred from homology"/>
<evidence type="ECO:0000256" key="4">
    <source>
        <dbReference type="ARBA" id="ARBA00022801"/>
    </source>
</evidence>
<dbReference type="SUPFAM" id="SSF56655">
    <property type="entry name" value="Carbohydrate phosphatase"/>
    <property type="match status" value="1"/>
</dbReference>
<evidence type="ECO:0000256" key="7">
    <source>
        <dbReference type="HAMAP-Rule" id="MF_01855"/>
    </source>
</evidence>
<evidence type="ECO:0000256" key="2">
    <source>
        <dbReference type="ARBA" id="ARBA00010941"/>
    </source>
</evidence>
<comment type="subcellular location">
    <subcellularLocation>
        <location evidence="7">Cytoplasm</location>
    </subcellularLocation>
</comment>
<dbReference type="CDD" id="cd00354">
    <property type="entry name" value="FBPase"/>
    <property type="match status" value="1"/>
</dbReference>
<comment type="subunit">
    <text evidence="7">Homotetramer.</text>
</comment>
<dbReference type="PIRSF" id="PIRSF000904">
    <property type="entry name" value="FBPtase_SBPase"/>
    <property type="match status" value="1"/>
</dbReference>
<evidence type="ECO:0000256" key="6">
    <source>
        <dbReference type="ARBA" id="ARBA00024331"/>
    </source>
</evidence>
<dbReference type="HAMAP" id="MF_01855">
    <property type="entry name" value="FBPase_class1"/>
    <property type="match status" value="1"/>
</dbReference>
<feature type="binding site" evidence="7">
    <location>
        <position position="116"/>
    </location>
    <ligand>
        <name>Mg(2+)</name>
        <dbReference type="ChEBI" id="CHEBI:18420"/>
        <label>1</label>
    </ligand>
</feature>
<feature type="domain" description="Fructose-1-6-bisphosphatase class 1 C-terminal" evidence="10">
    <location>
        <begin position="199"/>
        <end position="332"/>
    </location>
</feature>
<evidence type="ECO:0000256" key="5">
    <source>
        <dbReference type="ARBA" id="ARBA00023277"/>
    </source>
</evidence>
<dbReference type="InterPro" id="IPR000146">
    <property type="entry name" value="FBPase_class-1"/>
</dbReference>
<comment type="caution">
    <text evidence="11">The sequence shown here is derived from an EMBL/GenBank/DDBJ whole genome shotgun (WGS) entry which is preliminary data.</text>
</comment>
<dbReference type="GO" id="GO:0042132">
    <property type="term" value="F:fructose 1,6-bisphosphate 1-phosphatase activity"/>
    <property type="evidence" value="ECO:0007669"/>
    <property type="project" value="UniProtKB-EC"/>
</dbReference>
<dbReference type="InterPro" id="IPR044015">
    <property type="entry name" value="FBPase_C_dom"/>
</dbReference>
<feature type="binding site" evidence="7">
    <location>
        <position position="114"/>
    </location>
    <ligand>
        <name>Mg(2+)</name>
        <dbReference type="ChEBI" id="CHEBI:18420"/>
        <label>2</label>
    </ligand>
</feature>
<comment type="similarity">
    <text evidence="2 7 8">Belongs to the FBPase class 1 family.</text>
</comment>
<evidence type="ECO:0000256" key="8">
    <source>
        <dbReference type="RuleBase" id="RU000508"/>
    </source>
</evidence>
<dbReference type="InterPro" id="IPR033391">
    <property type="entry name" value="FBPase_N"/>
</dbReference>
<dbReference type="RefSeq" id="WP_267611972.1">
    <property type="nucleotide sequence ID" value="NZ_JAOVZQ010000001.1"/>
</dbReference>
<comment type="catalytic activity">
    <reaction evidence="1 7">
        <text>beta-D-fructose 1,6-bisphosphate + H2O = beta-D-fructose 6-phosphate + phosphate</text>
        <dbReference type="Rhea" id="RHEA:11064"/>
        <dbReference type="ChEBI" id="CHEBI:15377"/>
        <dbReference type="ChEBI" id="CHEBI:32966"/>
        <dbReference type="ChEBI" id="CHEBI:43474"/>
        <dbReference type="ChEBI" id="CHEBI:57634"/>
        <dbReference type="EC" id="3.1.3.11"/>
    </reaction>
</comment>
<name>A0ABT3YDS9_9HYPH</name>
<protein>
    <recommendedName>
        <fullName evidence="7">Fructose-1,6-bisphosphatase class 1</fullName>
        <shortName evidence="7">FBPase class 1</shortName>
        <ecNumber evidence="7">3.1.3.11</ecNumber>
    </recommendedName>
    <alternativeName>
        <fullName evidence="7">D-fructose-1,6-bisphosphate 1-phosphohydrolase class 1</fullName>
    </alternativeName>
</protein>
<evidence type="ECO:0000256" key="1">
    <source>
        <dbReference type="ARBA" id="ARBA00001273"/>
    </source>
</evidence>
<keyword evidence="7" id="KW-0479">Metal-binding</keyword>
<dbReference type="Pfam" id="PF18913">
    <property type="entry name" value="FBPase_C"/>
    <property type="match status" value="1"/>
</dbReference>
<feature type="binding site" evidence="7">
    <location>
        <position position="275"/>
    </location>
    <ligand>
        <name>substrate</name>
    </ligand>
</feature>
<dbReference type="PRINTS" id="PR00115">
    <property type="entry name" value="F16BPHPHTASE"/>
</dbReference>
<feature type="domain" description="Fructose-1-6-bisphosphatase class I N-terminal" evidence="9">
    <location>
        <begin position="7"/>
        <end position="195"/>
    </location>
</feature>
<dbReference type="InterPro" id="IPR028343">
    <property type="entry name" value="FBPtase"/>
</dbReference>
<comment type="pathway">
    <text evidence="6">Carbohydrate biosynthesis.</text>
</comment>
<accession>A0ABT3YDS9</accession>
<evidence type="ECO:0000313" key="12">
    <source>
        <dbReference type="Proteomes" id="UP001081283"/>
    </source>
</evidence>
<dbReference type="Gene3D" id="3.30.540.10">
    <property type="entry name" value="Fructose-1,6-Bisphosphatase, subunit A, domain 1"/>
    <property type="match status" value="1"/>
</dbReference>
<dbReference type="PANTHER" id="PTHR11556:SF35">
    <property type="entry name" value="SEDOHEPTULOSE-1,7-BISPHOSPHATASE, CHLOROPLASTIC"/>
    <property type="match status" value="1"/>
</dbReference>
<dbReference type="Proteomes" id="UP001081283">
    <property type="component" value="Unassembled WGS sequence"/>
</dbReference>
<feature type="binding site" evidence="7">
    <location>
        <position position="209"/>
    </location>
    <ligand>
        <name>substrate</name>
    </ligand>
</feature>
<organism evidence="11 12">
    <name type="scientific">Hoeflea ulvae</name>
    <dbReference type="NCBI Taxonomy" id="2983764"/>
    <lineage>
        <taxon>Bacteria</taxon>
        <taxon>Pseudomonadati</taxon>
        <taxon>Pseudomonadota</taxon>
        <taxon>Alphaproteobacteria</taxon>
        <taxon>Hyphomicrobiales</taxon>
        <taxon>Rhizobiaceae</taxon>
        <taxon>Hoeflea</taxon>
    </lineage>
</organism>
<dbReference type="NCBIfam" id="NF006779">
    <property type="entry name" value="PRK09293.1-3"/>
    <property type="match status" value="1"/>
</dbReference>
<feature type="binding site" evidence="7">
    <location>
        <begin position="117"/>
        <end position="120"/>
    </location>
    <ligand>
        <name>substrate</name>
    </ligand>
</feature>
<comment type="cofactor">
    <cofactor evidence="7">
        <name>Mg(2+)</name>
        <dbReference type="ChEBI" id="CHEBI:18420"/>
    </cofactor>
    <text evidence="7">Binds 2 magnesium ions per subunit.</text>
</comment>
<evidence type="ECO:0000313" key="11">
    <source>
        <dbReference type="EMBL" id="MCY0094033.1"/>
    </source>
</evidence>
<feature type="binding site" evidence="7">
    <location>
        <position position="114"/>
    </location>
    <ligand>
        <name>Mg(2+)</name>
        <dbReference type="ChEBI" id="CHEBI:18420"/>
        <label>1</label>
    </ligand>
</feature>
<keyword evidence="4 7" id="KW-0378">Hydrolase</keyword>
<dbReference type="EMBL" id="JAOVZQ010000001">
    <property type="protein sequence ID" value="MCY0094033.1"/>
    <property type="molecule type" value="Genomic_DNA"/>
</dbReference>
<dbReference type="PANTHER" id="PTHR11556">
    <property type="entry name" value="FRUCTOSE-1,6-BISPHOSPHATASE-RELATED"/>
    <property type="match status" value="1"/>
</dbReference>
<dbReference type="EC" id="3.1.3.11" evidence="7"/>
<evidence type="ECO:0000259" key="9">
    <source>
        <dbReference type="Pfam" id="PF00316"/>
    </source>
</evidence>
<evidence type="ECO:0000259" key="10">
    <source>
        <dbReference type="Pfam" id="PF18913"/>
    </source>
</evidence>
<gene>
    <name evidence="7" type="primary">fbp</name>
    <name evidence="11" type="ORF">OEG82_08370</name>
</gene>
<feature type="binding site" evidence="7">
    <location>
        <position position="92"/>
    </location>
    <ligand>
        <name>Mg(2+)</name>
        <dbReference type="ChEBI" id="CHEBI:18420"/>
        <label>1</label>
    </ligand>
</feature>
<dbReference type="Gene3D" id="3.40.190.80">
    <property type="match status" value="1"/>
</dbReference>
<dbReference type="PIRSF" id="PIRSF500210">
    <property type="entry name" value="FBPtase"/>
    <property type="match status" value="1"/>
</dbReference>
<keyword evidence="5 7" id="KW-0119">Carbohydrate metabolism</keyword>
<keyword evidence="7" id="KW-0460">Magnesium</keyword>